<keyword evidence="2" id="KW-1185">Reference proteome</keyword>
<evidence type="ECO:0000313" key="2">
    <source>
        <dbReference type="Proteomes" id="UP000789525"/>
    </source>
</evidence>
<feature type="non-terminal residue" evidence="1">
    <location>
        <position position="1"/>
    </location>
</feature>
<accession>A0ACA9P097</accession>
<name>A0ACA9P097_9GLOM</name>
<comment type="caution">
    <text evidence="1">The sequence shown here is derived from an EMBL/GenBank/DDBJ whole genome shotgun (WGS) entry which is preliminary data.</text>
</comment>
<dbReference type="Proteomes" id="UP000789525">
    <property type="component" value="Unassembled WGS sequence"/>
</dbReference>
<proteinExistence type="predicted"/>
<organism evidence="1 2">
    <name type="scientific">Acaulospora colombiana</name>
    <dbReference type="NCBI Taxonomy" id="27376"/>
    <lineage>
        <taxon>Eukaryota</taxon>
        <taxon>Fungi</taxon>
        <taxon>Fungi incertae sedis</taxon>
        <taxon>Mucoromycota</taxon>
        <taxon>Glomeromycotina</taxon>
        <taxon>Glomeromycetes</taxon>
        <taxon>Diversisporales</taxon>
        <taxon>Acaulosporaceae</taxon>
        <taxon>Acaulospora</taxon>
    </lineage>
</organism>
<dbReference type="EMBL" id="CAJVPT010025889">
    <property type="protein sequence ID" value="CAG8677039.1"/>
    <property type="molecule type" value="Genomic_DNA"/>
</dbReference>
<sequence length="204" mass="22724">FIYHATGKNHKSINKRSLIPSIEGVEFVQSNPSVGRPPVTFMDTPGLDASADSDARTLSEIALQLQQLSLIKAVVIEIKYPLPGSFAELCGQQAMSNLVVVTTMWSEVPEKIGGKREKQLKEEFCREILGECQMARFTNEPQSSWSIVDRLLGESPAPPLTIQTELEDKKLPIHETRASIQQKNSKQVIPGGLLSRLRKLFKKK</sequence>
<gene>
    <name evidence="1" type="ORF">ACOLOM_LOCUS9181</name>
</gene>
<reference evidence="1" key="1">
    <citation type="submission" date="2021-06" db="EMBL/GenBank/DDBJ databases">
        <authorList>
            <person name="Kallberg Y."/>
            <person name="Tangrot J."/>
            <person name="Rosling A."/>
        </authorList>
    </citation>
    <scope>NUCLEOTIDE SEQUENCE</scope>
    <source>
        <strain evidence="1">CL356</strain>
    </source>
</reference>
<protein>
    <submittedName>
        <fullName evidence="1">12317_t:CDS:1</fullName>
    </submittedName>
</protein>
<evidence type="ECO:0000313" key="1">
    <source>
        <dbReference type="EMBL" id="CAG8677039.1"/>
    </source>
</evidence>